<name>A0A2N6NV20_BEABA</name>
<evidence type="ECO:0000256" key="1">
    <source>
        <dbReference type="SAM" id="MobiDB-lite"/>
    </source>
</evidence>
<protein>
    <submittedName>
        <fullName evidence="2">Uncharacterized protein</fullName>
    </submittedName>
</protein>
<reference evidence="2 3" key="1">
    <citation type="journal article" date="2016" name="Appl. Microbiol. Biotechnol.">
        <title>Characterization of T-DNA insertion mutants with decreased virulence in the entomopathogenic fungus Beauveria bassiana JEF-007.</title>
        <authorList>
            <person name="Kim S."/>
            <person name="Lee S.J."/>
            <person name="Nai Y.S."/>
            <person name="Yu J.S."/>
            <person name="Lee M.R."/>
            <person name="Yang Y.T."/>
            <person name="Kim J.S."/>
        </authorList>
    </citation>
    <scope>NUCLEOTIDE SEQUENCE [LARGE SCALE GENOMIC DNA]</scope>
    <source>
        <strain evidence="2 3">JEF-007</strain>
    </source>
</reference>
<gene>
    <name evidence="2" type="ORF">BM221_003574</name>
</gene>
<organism evidence="2 3">
    <name type="scientific">Beauveria bassiana</name>
    <name type="common">White muscardine disease fungus</name>
    <name type="synonym">Tritirachium shiotae</name>
    <dbReference type="NCBI Taxonomy" id="176275"/>
    <lineage>
        <taxon>Eukaryota</taxon>
        <taxon>Fungi</taxon>
        <taxon>Dikarya</taxon>
        <taxon>Ascomycota</taxon>
        <taxon>Pezizomycotina</taxon>
        <taxon>Sordariomycetes</taxon>
        <taxon>Hypocreomycetidae</taxon>
        <taxon>Hypocreales</taxon>
        <taxon>Cordycipitaceae</taxon>
        <taxon>Beauveria</taxon>
    </lineage>
</organism>
<evidence type="ECO:0000313" key="3">
    <source>
        <dbReference type="Proteomes" id="UP000235728"/>
    </source>
</evidence>
<accession>A0A2N6NV20</accession>
<evidence type="ECO:0000313" key="2">
    <source>
        <dbReference type="EMBL" id="PMB71109.1"/>
    </source>
</evidence>
<proteinExistence type="predicted"/>
<dbReference type="Proteomes" id="UP000235728">
    <property type="component" value="Unassembled WGS sequence"/>
</dbReference>
<sequence length="87" mass="9958">MAELERNATGRFIDQKDALHVEASLIVEDAQNPPRRKKLKEEDEDEGDVDDATFRNELAERSRADRLDNPCPPSPVWFLFSSQLSET</sequence>
<feature type="region of interest" description="Disordered" evidence="1">
    <location>
        <begin position="25"/>
        <end position="53"/>
    </location>
</feature>
<feature type="compositionally biased region" description="Acidic residues" evidence="1">
    <location>
        <begin position="42"/>
        <end position="51"/>
    </location>
</feature>
<dbReference type="AlphaFoldDB" id="A0A2N6NV20"/>
<dbReference type="EMBL" id="MRVG01000003">
    <property type="protein sequence ID" value="PMB71109.1"/>
    <property type="molecule type" value="Genomic_DNA"/>
</dbReference>
<comment type="caution">
    <text evidence="2">The sequence shown here is derived from an EMBL/GenBank/DDBJ whole genome shotgun (WGS) entry which is preliminary data.</text>
</comment>